<gene>
    <name evidence="2" type="ORF">CLEP1334_LOCUS20322</name>
</gene>
<dbReference type="AlphaFoldDB" id="A0A7S0P0M6"/>
<proteinExistence type="predicted"/>
<name>A0A7S0P0M6_9EUKA</name>
<organism evidence="2">
    <name type="scientific">Calcidiscus leptoporus</name>
    <dbReference type="NCBI Taxonomy" id="127549"/>
    <lineage>
        <taxon>Eukaryota</taxon>
        <taxon>Haptista</taxon>
        <taxon>Haptophyta</taxon>
        <taxon>Prymnesiophyceae</taxon>
        <taxon>Coccolithales</taxon>
        <taxon>Calcidiscaceae</taxon>
        <taxon>Calcidiscus</taxon>
    </lineage>
</organism>
<accession>A0A7S0P0M6</accession>
<reference evidence="2" key="1">
    <citation type="submission" date="2021-01" db="EMBL/GenBank/DDBJ databases">
        <authorList>
            <person name="Corre E."/>
            <person name="Pelletier E."/>
            <person name="Niang G."/>
            <person name="Scheremetjew M."/>
            <person name="Finn R."/>
            <person name="Kale V."/>
            <person name="Holt S."/>
            <person name="Cochrane G."/>
            <person name="Meng A."/>
            <person name="Brown T."/>
            <person name="Cohen L."/>
        </authorList>
    </citation>
    <scope>NUCLEOTIDE SEQUENCE</scope>
    <source>
        <strain evidence="2">RCC1130</strain>
    </source>
</reference>
<sequence length="124" mass="13894">MSNGSEVPRREHERLRSRCENNDIGSELEEGMHVVRSAAEKERPRCVIAVSCELVDSDERVSDGEPTASQAFVDFFPSSHCDERLCMYIRRQRQANGCPSFSAQSTIRSAGFRSLLSLPTLCLV</sequence>
<evidence type="ECO:0000256" key="1">
    <source>
        <dbReference type="SAM" id="MobiDB-lite"/>
    </source>
</evidence>
<evidence type="ECO:0000313" key="2">
    <source>
        <dbReference type="EMBL" id="CAD8545034.1"/>
    </source>
</evidence>
<dbReference type="EMBL" id="HBER01040180">
    <property type="protein sequence ID" value="CAD8545034.1"/>
    <property type="molecule type" value="Transcribed_RNA"/>
</dbReference>
<protein>
    <submittedName>
        <fullName evidence="2">Uncharacterized protein</fullName>
    </submittedName>
</protein>
<feature type="compositionally biased region" description="Basic and acidic residues" evidence="1">
    <location>
        <begin position="7"/>
        <end position="21"/>
    </location>
</feature>
<feature type="region of interest" description="Disordered" evidence="1">
    <location>
        <begin position="1"/>
        <end position="21"/>
    </location>
</feature>